<reference evidence="9 10" key="1">
    <citation type="submission" date="2019-11" db="EMBL/GenBank/DDBJ databases">
        <authorList>
            <person name="Khan S.A."/>
            <person name="Jeon C.O."/>
            <person name="Chun B.H."/>
        </authorList>
    </citation>
    <scope>NUCLEOTIDE SEQUENCE [LARGE SCALE GENOMIC DNA]</scope>
    <source>
        <strain evidence="9 10">IMCC 1097</strain>
    </source>
</reference>
<keyword evidence="6" id="KW-1003">Cell membrane</keyword>
<dbReference type="InterPro" id="IPR007329">
    <property type="entry name" value="FMN-bd"/>
</dbReference>
<dbReference type="GO" id="GO:0010181">
    <property type="term" value="F:FMN binding"/>
    <property type="evidence" value="ECO:0007669"/>
    <property type="project" value="InterPro"/>
</dbReference>
<feature type="domain" description="FMN-binding" evidence="8">
    <location>
        <begin position="100"/>
        <end position="189"/>
    </location>
</feature>
<evidence type="ECO:0000256" key="7">
    <source>
        <dbReference type="SAM" id="SignalP"/>
    </source>
</evidence>
<keyword evidence="6" id="KW-1278">Translocase</keyword>
<comment type="subunit">
    <text evidence="6">The complex is composed of six subunits: RnfA, RnfB, RnfC, RnfD, RnfE and RnfG.</text>
</comment>
<keyword evidence="3 6" id="KW-0285">Flavoprotein</keyword>
<sequence>MILALMSRGAISLSLFGLVTAGAVALTQVATDERIEYNQAEVARAALRAVLPAHNNEILADARVLAAVPALGAPDALTVSVGRLDDRLTGYAIPVVTTQGYSGPIAMVIGITPDGTVSGVRVTQHRETPGLGDKIDLAKSPWVRDFDGTHLNNRNWAVRPDGGDFDAFTGATITPRAVVAAVERALQWYQDRGRALLEATPNG</sequence>
<dbReference type="PIRSF" id="PIRSF006091">
    <property type="entry name" value="E_trnsport_RnfG"/>
    <property type="match status" value="1"/>
</dbReference>
<keyword evidence="5 6" id="KW-0249">Electron transport</keyword>
<dbReference type="EC" id="7.-.-.-" evidence="6"/>
<evidence type="ECO:0000256" key="6">
    <source>
        <dbReference type="HAMAP-Rule" id="MF_00479"/>
    </source>
</evidence>
<protein>
    <recommendedName>
        <fullName evidence="6">Ion-translocating oxidoreductase complex subunit G</fullName>
        <ecNumber evidence="6">7.-.-.-</ecNumber>
    </recommendedName>
    <alternativeName>
        <fullName evidence="6">Rnf electron transport complex subunit G</fullName>
    </alternativeName>
</protein>
<keyword evidence="6" id="KW-1133">Transmembrane helix</keyword>
<feature type="signal peptide" evidence="7">
    <location>
        <begin position="1"/>
        <end position="25"/>
    </location>
</feature>
<dbReference type="Pfam" id="PF04205">
    <property type="entry name" value="FMN_bind"/>
    <property type="match status" value="1"/>
</dbReference>
<dbReference type="PANTHER" id="PTHR36118">
    <property type="entry name" value="ION-TRANSLOCATING OXIDOREDUCTASE COMPLEX SUBUNIT G"/>
    <property type="match status" value="1"/>
</dbReference>
<evidence type="ECO:0000313" key="10">
    <source>
        <dbReference type="Proteomes" id="UP000388235"/>
    </source>
</evidence>
<feature type="modified residue" description="FMN phosphoryl threonine" evidence="6">
    <location>
        <position position="172"/>
    </location>
</feature>
<dbReference type="EMBL" id="CP045871">
    <property type="protein sequence ID" value="QGG79804.1"/>
    <property type="molecule type" value="Genomic_DNA"/>
</dbReference>
<organism evidence="9 10">
    <name type="scientific">Litorivicinus lipolyticus</name>
    <dbReference type="NCBI Taxonomy" id="418701"/>
    <lineage>
        <taxon>Bacteria</taxon>
        <taxon>Pseudomonadati</taxon>
        <taxon>Pseudomonadota</taxon>
        <taxon>Gammaproteobacteria</taxon>
        <taxon>Oceanospirillales</taxon>
        <taxon>Litorivicinaceae</taxon>
        <taxon>Litorivicinus</taxon>
    </lineage>
</organism>
<evidence type="ECO:0000256" key="1">
    <source>
        <dbReference type="ARBA" id="ARBA00022448"/>
    </source>
</evidence>
<comment type="cofactor">
    <cofactor evidence="6">
        <name>FMN</name>
        <dbReference type="ChEBI" id="CHEBI:58210"/>
    </cofactor>
</comment>
<proteinExistence type="inferred from homology"/>
<gene>
    <name evidence="9" type="primary">rsxG</name>
    <name evidence="6" type="synonym">rnfG</name>
    <name evidence="9" type="ORF">GH975_04135</name>
</gene>
<accession>A0A5Q2QA09</accession>
<comment type="similarity">
    <text evidence="6">Belongs to the RnfG family.</text>
</comment>
<evidence type="ECO:0000256" key="2">
    <source>
        <dbReference type="ARBA" id="ARBA00022553"/>
    </source>
</evidence>
<evidence type="ECO:0000256" key="3">
    <source>
        <dbReference type="ARBA" id="ARBA00022630"/>
    </source>
</evidence>
<name>A0A5Q2QA09_9GAMM</name>
<dbReference type="NCBIfam" id="NF002519">
    <property type="entry name" value="PRK01908.1"/>
    <property type="match status" value="1"/>
</dbReference>
<evidence type="ECO:0000256" key="4">
    <source>
        <dbReference type="ARBA" id="ARBA00022643"/>
    </source>
</evidence>
<keyword evidence="7" id="KW-0732">Signal</keyword>
<feature type="chain" id="PRO_5024465170" description="Ion-translocating oxidoreductase complex subunit G" evidence="7">
    <location>
        <begin position="26"/>
        <end position="203"/>
    </location>
</feature>
<keyword evidence="4 6" id="KW-0288">FMN</keyword>
<evidence type="ECO:0000259" key="8">
    <source>
        <dbReference type="SMART" id="SM00900"/>
    </source>
</evidence>
<dbReference type="AlphaFoldDB" id="A0A5Q2QA09"/>
<dbReference type="HAMAP" id="MF_00479">
    <property type="entry name" value="RsxG_RnfG"/>
    <property type="match status" value="1"/>
</dbReference>
<evidence type="ECO:0000256" key="5">
    <source>
        <dbReference type="ARBA" id="ARBA00022982"/>
    </source>
</evidence>
<comment type="subcellular location">
    <subcellularLocation>
        <location evidence="6">Cell inner membrane</location>
        <topology evidence="6">Single-pass membrane protein</topology>
    </subcellularLocation>
</comment>
<dbReference type="SMART" id="SM00900">
    <property type="entry name" value="FMN_bind"/>
    <property type="match status" value="1"/>
</dbReference>
<comment type="function">
    <text evidence="6">Part of a membrane-bound complex that couples electron transfer with translocation of ions across the membrane.</text>
</comment>
<dbReference type="Proteomes" id="UP000388235">
    <property type="component" value="Chromosome"/>
</dbReference>
<dbReference type="RefSeq" id="WP_153713308.1">
    <property type="nucleotide sequence ID" value="NZ_CP045871.1"/>
</dbReference>
<dbReference type="InterPro" id="IPR010209">
    <property type="entry name" value="Ion_transpt_RnfG/RsxG"/>
</dbReference>
<evidence type="ECO:0000313" key="9">
    <source>
        <dbReference type="EMBL" id="QGG79804.1"/>
    </source>
</evidence>
<keyword evidence="2 6" id="KW-0597">Phosphoprotein</keyword>
<keyword evidence="6" id="KW-0997">Cell inner membrane</keyword>
<dbReference type="NCBIfam" id="TIGR01947">
    <property type="entry name" value="rnfG"/>
    <property type="match status" value="1"/>
</dbReference>
<dbReference type="GO" id="GO:0005886">
    <property type="term" value="C:plasma membrane"/>
    <property type="evidence" value="ECO:0007669"/>
    <property type="project" value="UniProtKB-SubCell"/>
</dbReference>
<keyword evidence="6" id="KW-0472">Membrane</keyword>
<dbReference type="OrthoDB" id="9784165at2"/>
<dbReference type="GO" id="GO:0022900">
    <property type="term" value="P:electron transport chain"/>
    <property type="evidence" value="ECO:0007669"/>
    <property type="project" value="UniProtKB-UniRule"/>
</dbReference>
<keyword evidence="10" id="KW-1185">Reference proteome</keyword>
<keyword evidence="1 6" id="KW-0813">Transport</keyword>
<dbReference type="PANTHER" id="PTHR36118:SF1">
    <property type="entry name" value="ION-TRANSLOCATING OXIDOREDUCTASE COMPLEX SUBUNIT G"/>
    <property type="match status" value="1"/>
</dbReference>
<keyword evidence="6" id="KW-0812">Transmembrane</keyword>
<dbReference type="GO" id="GO:0009055">
    <property type="term" value="F:electron transfer activity"/>
    <property type="evidence" value="ECO:0007669"/>
    <property type="project" value="InterPro"/>
</dbReference>
<dbReference type="KEGG" id="llp:GH975_04135"/>